<reference evidence="10" key="1">
    <citation type="submission" date="2022-11" db="UniProtKB">
        <authorList>
            <consortium name="WormBaseParasite"/>
        </authorList>
    </citation>
    <scope>IDENTIFICATION</scope>
</reference>
<proteinExistence type="predicted"/>
<comment type="subcellular location">
    <subcellularLocation>
        <location evidence="1">Nucleus</location>
    </subcellularLocation>
</comment>
<dbReference type="SUPFAM" id="SSF109905">
    <property type="entry name" value="Surp module (SWAP domain)"/>
    <property type="match status" value="2"/>
</dbReference>
<dbReference type="GO" id="GO:0071004">
    <property type="term" value="C:U2-type prespliceosome"/>
    <property type="evidence" value="ECO:0007669"/>
    <property type="project" value="TreeGrafter"/>
</dbReference>
<evidence type="ECO:0000256" key="3">
    <source>
        <dbReference type="ARBA" id="ARBA00022728"/>
    </source>
</evidence>
<evidence type="ECO:0000256" key="6">
    <source>
        <dbReference type="ARBA" id="ARBA00023242"/>
    </source>
</evidence>
<dbReference type="Gene3D" id="1.10.10.790">
    <property type="entry name" value="Surp module"/>
    <property type="match status" value="2"/>
</dbReference>
<dbReference type="GO" id="GO:0003723">
    <property type="term" value="F:RNA binding"/>
    <property type="evidence" value="ECO:0007669"/>
    <property type="project" value="InterPro"/>
</dbReference>
<feature type="region of interest" description="Disordered" evidence="7">
    <location>
        <begin position="297"/>
        <end position="321"/>
    </location>
</feature>
<dbReference type="WBParaSite" id="jg21077">
    <property type="protein sequence ID" value="jg21077"/>
    <property type="gene ID" value="jg21077"/>
</dbReference>
<dbReference type="PROSITE" id="PS50128">
    <property type="entry name" value="SURP"/>
    <property type="match status" value="2"/>
</dbReference>
<keyword evidence="3" id="KW-0747">Spliceosome</keyword>
<dbReference type="GO" id="GO:0000381">
    <property type="term" value="P:regulation of alternative mRNA splicing, via spliceosome"/>
    <property type="evidence" value="ECO:0007669"/>
    <property type="project" value="TreeGrafter"/>
</dbReference>
<feature type="domain" description="SURP motif" evidence="8">
    <location>
        <begin position="144"/>
        <end position="186"/>
    </location>
</feature>
<dbReference type="Pfam" id="PF01805">
    <property type="entry name" value="Surp"/>
    <property type="match status" value="2"/>
</dbReference>
<dbReference type="SMART" id="SM00648">
    <property type="entry name" value="SWAP"/>
    <property type="match status" value="2"/>
</dbReference>
<dbReference type="GO" id="GO:0005686">
    <property type="term" value="C:U2 snRNP"/>
    <property type="evidence" value="ECO:0007669"/>
    <property type="project" value="TreeGrafter"/>
</dbReference>
<name>A0A915DMA1_9BILA</name>
<organism evidence="9 10">
    <name type="scientific">Ditylenchus dipsaci</name>
    <dbReference type="NCBI Taxonomy" id="166011"/>
    <lineage>
        <taxon>Eukaryota</taxon>
        <taxon>Metazoa</taxon>
        <taxon>Ecdysozoa</taxon>
        <taxon>Nematoda</taxon>
        <taxon>Chromadorea</taxon>
        <taxon>Rhabditida</taxon>
        <taxon>Tylenchina</taxon>
        <taxon>Tylenchomorpha</taxon>
        <taxon>Sphaerularioidea</taxon>
        <taxon>Anguinidae</taxon>
        <taxon>Anguininae</taxon>
        <taxon>Ditylenchus</taxon>
    </lineage>
</organism>
<evidence type="ECO:0000313" key="9">
    <source>
        <dbReference type="Proteomes" id="UP000887574"/>
    </source>
</evidence>
<evidence type="ECO:0000256" key="2">
    <source>
        <dbReference type="ARBA" id="ARBA00022664"/>
    </source>
</evidence>
<keyword evidence="6" id="KW-0539">Nucleus</keyword>
<dbReference type="InterPro" id="IPR035967">
    <property type="entry name" value="SWAP/Surp_sf"/>
</dbReference>
<dbReference type="PANTHER" id="PTHR15316:SF1">
    <property type="entry name" value="SPLICING FACTOR 3A SUBUNIT 1"/>
    <property type="match status" value="1"/>
</dbReference>
<dbReference type="Proteomes" id="UP000887574">
    <property type="component" value="Unplaced"/>
</dbReference>
<keyword evidence="5" id="KW-0508">mRNA splicing</keyword>
<evidence type="ECO:0000256" key="4">
    <source>
        <dbReference type="ARBA" id="ARBA00022737"/>
    </source>
</evidence>
<feature type="compositionally biased region" description="Acidic residues" evidence="7">
    <location>
        <begin position="305"/>
        <end position="317"/>
    </location>
</feature>
<evidence type="ECO:0000313" key="10">
    <source>
        <dbReference type="WBParaSite" id="jg21077"/>
    </source>
</evidence>
<feature type="compositionally biased region" description="Basic and acidic residues" evidence="7">
    <location>
        <begin position="415"/>
        <end position="427"/>
    </location>
</feature>
<keyword evidence="2" id="KW-0507">mRNA processing</keyword>
<dbReference type="InterPro" id="IPR045146">
    <property type="entry name" value="SF3A1"/>
</dbReference>
<feature type="region of interest" description="Disordered" evidence="7">
    <location>
        <begin position="405"/>
        <end position="443"/>
    </location>
</feature>
<dbReference type="InterPro" id="IPR000061">
    <property type="entry name" value="Surp"/>
</dbReference>
<sequence>MQPTKVSNREEDRLNLEPSMSGVERTNLIIPPPDIRTIVDKTALFVARNGIDFENKIKEREATNVRFNFLSPTDPYHAYYKKKVTEYETGVASSATESSMAAKMQIPEAVREHIEKNEFVPRHPPKPFEFTADPSTINAFDLDLIRLTALFVARNGRQFLTQLMNREVRNYQFDFLKPQHSNFGYFTRLVEQYTKVIIPAKNITQEIHENSTHQKVMGDVRYRVGWEKHQRAIKDREDAEVEQERMAYSQIDWHDFVVVQTVDFQPSETLNLPPLCHPKDVGARILLQQRTEAAKAAAESVAMDMDSESEEEEEDGEVDTKAAQDMKQRLSMQENASAMHQQQHKPKAAYEVTQPAPAAPSAGNVVIRDYDPKKAKTNLVNKSISEKYIISPLTNERIPADKLQEHVRYNTVDPQYKEQRDREQLERQDDDPTSASGTEISRNIAKLAERRTDIFGVGAQGAEQTIIGKKLGEEDRSMPRSDSKTIWDGQQSTIDATTRAAQNHAMDQQIHNQIQDLQRQHAFADPNKAKPGIPLPPASNVAKIMPITTP</sequence>
<accession>A0A915DMA1</accession>
<dbReference type="GO" id="GO:0045292">
    <property type="term" value="P:mRNA cis splicing, via spliceosome"/>
    <property type="evidence" value="ECO:0007669"/>
    <property type="project" value="InterPro"/>
</dbReference>
<dbReference type="Pfam" id="PF12230">
    <property type="entry name" value="PRP21_like_P"/>
    <property type="match status" value="1"/>
</dbReference>
<keyword evidence="9" id="KW-1185">Reference proteome</keyword>
<evidence type="ECO:0000256" key="5">
    <source>
        <dbReference type="ARBA" id="ARBA00023187"/>
    </source>
</evidence>
<evidence type="ECO:0000256" key="1">
    <source>
        <dbReference type="ARBA" id="ARBA00004123"/>
    </source>
</evidence>
<dbReference type="PANTHER" id="PTHR15316">
    <property type="entry name" value="SPLICEOSOME ASSOCIATED PROTEIN 114/SWAP SPLICING FACTOR-RELATED"/>
    <property type="match status" value="1"/>
</dbReference>
<keyword evidence="4" id="KW-0677">Repeat</keyword>
<protein>
    <submittedName>
        <fullName evidence="10">SURP motif domain-containing protein</fullName>
    </submittedName>
</protein>
<dbReference type="FunFam" id="1.10.10.790:FF:000001">
    <property type="entry name" value="Splicing factor 3a, subunit 1"/>
    <property type="match status" value="1"/>
</dbReference>
<dbReference type="GO" id="GO:0071013">
    <property type="term" value="C:catalytic step 2 spliceosome"/>
    <property type="evidence" value="ECO:0007669"/>
    <property type="project" value="TreeGrafter"/>
</dbReference>
<feature type="domain" description="SURP motif" evidence="8">
    <location>
        <begin position="38"/>
        <end position="80"/>
    </location>
</feature>
<dbReference type="FunFam" id="1.10.10.790:FF:000002">
    <property type="entry name" value="Splicing factor 3A subunit 1"/>
    <property type="match status" value="1"/>
</dbReference>
<evidence type="ECO:0000259" key="8">
    <source>
        <dbReference type="PROSITE" id="PS50128"/>
    </source>
</evidence>
<dbReference type="InterPro" id="IPR022030">
    <property type="entry name" value="SF3A1_dom"/>
</dbReference>
<evidence type="ECO:0000256" key="7">
    <source>
        <dbReference type="SAM" id="MobiDB-lite"/>
    </source>
</evidence>
<dbReference type="AlphaFoldDB" id="A0A915DMA1"/>